<evidence type="ECO:0000313" key="3">
    <source>
        <dbReference type="Proteomes" id="UP000298061"/>
    </source>
</evidence>
<gene>
    <name evidence="2" type="ORF">EWM64_g5324</name>
</gene>
<protein>
    <submittedName>
        <fullName evidence="2">Uncharacterized protein</fullName>
    </submittedName>
</protein>
<organism evidence="2 3">
    <name type="scientific">Hericium alpestre</name>
    <dbReference type="NCBI Taxonomy" id="135208"/>
    <lineage>
        <taxon>Eukaryota</taxon>
        <taxon>Fungi</taxon>
        <taxon>Dikarya</taxon>
        <taxon>Basidiomycota</taxon>
        <taxon>Agaricomycotina</taxon>
        <taxon>Agaricomycetes</taxon>
        <taxon>Russulales</taxon>
        <taxon>Hericiaceae</taxon>
        <taxon>Hericium</taxon>
    </lineage>
</organism>
<dbReference type="OrthoDB" id="20507at2759"/>
<feature type="region of interest" description="Disordered" evidence="1">
    <location>
        <begin position="285"/>
        <end position="309"/>
    </location>
</feature>
<feature type="compositionally biased region" description="Polar residues" evidence="1">
    <location>
        <begin position="155"/>
        <end position="170"/>
    </location>
</feature>
<proteinExistence type="predicted"/>
<dbReference type="AlphaFoldDB" id="A0A4Y9ZX97"/>
<keyword evidence="3" id="KW-1185">Reference proteome</keyword>
<name>A0A4Y9ZX97_9AGAM</name>
<dbReference type="STRING" id="135208.A0A4Y9ZX97"/>
<accession>A0A4Y9ZX97</accession>
<sequence>MPSFSSATSDCAAACFPRSASVAASGAGATFRAAGGGWKPEEALAEAGVSVPGPSLVSAGEEVGNGGKKRRDLDNIGLGEDDEQGKDILTYVRPPMDIFKAIFADEESEDEGEEEPTGGVRMKGPQPEPQPQPEAGPSREQTETVPTHLLARADTNMNAAYEPSSSSSDVNGAAPVDLATFKPTFVPRAERDAHKAKDKDRKDRKKKDKDKGVVSFAMEEDGEDGGALHIAPRRKSEKSRDGSKKKKRRKEEMAAESAWDDMWVEKAPPEVVKALDVSGSMMPMLETGGRGVEVGPPRGRKRAVDFMED</sequence>
<evidence type="ECO:0000256" key="1">
    <source>
        <dbReference type="SAM" id="MobiDB-lite"/>
    </source>
</evidence>
<dbReference type="Proteomes" id="UP000298061">
    <property type="component" value="Unassembled WGS sequence"/>
</dbReference>
<feature type="compositionally biased region" description="Basic residues" evidence="1">
    <location>
        <begin position="231"/>
        <end position="249"/>
    </location>
</feature>
<feature type="compositionally biased region" description="Acidic residues" evidence="1">
    <location>
        <begin position="104"/>
        <end position="116"/>
    </location>
</feature>
<dbReference type="EMBL" id="SFCI01000633">
    <property type="protein sequence ID" value="TFY78687.1"/>
    <property type="molecule type" value="Genomic_DNA"/>
</dbReference>
<feature type="compositionally biased region" description="Basic and acidic residues" evidence="1">
    <location>
        <begin position="188"/>
        <end position="201"/>
    </location>
</feature>
<comment type="caution">
    <text evidence="2">The sequence shown here is derived from an EMBL/GenBank/DDBJ whole genome shotgun (WGS) entry which is preliminary data.</text>
</comment>
<reference evidence="2 3" key="1">
    <citation type="submission" date="2019-02" db="EMBL/GenBank/DDBJ databases">
        <title>Genome sequencing of the rare red list fungi Hericium alpestre (H. flagellum).</title>
        <authorList>
            <person name="Buettner E."/>
            <person name="Kellner H."/>
        </authorList>
    </citation>
    <scope>NUCLEOTIDE SEQUENCE [LARGE SCALE GENOMIC DNA]</scope>
    <source>
        <strain evidence="2 3">DSM 108284</strain>
    </source>
</reference>
<evidence type="ECO:0000313" key="2">
    <source>
        <dbReference type="EMBL" id="TFY78687.1"/>
    </source>
</evidence>
<feature type="region of interest" description="Disordered" evidence="1">
    <location>
        <begin position="49"/>
        <end position="257"/>
    </location>
</feature>